<name>A0A6V7Y704_MELEN</name>
<evidence type="ECO:0000313" key="2">
    <source>
        <dbReference type="Proteomes" id="UP000580250"/>
    </source>
</evidence>
<dbReference type="GO" id="GO:0005524">
    <property type="term" value="F:ATP binding"/>
    <property type="evidence" value="ECO:0007669"/>
    <property type="project" value="InterPro"/>
</dbReference>
<gene>
    <name evidence="1" type="ORF">MENT_LOCUS61237</name>
</gene>
<organism evidence="1 2">
    <name type="scientific">Meloidogyne enterolobii</name>
    <name type="common">Root-knot nematode worm</name>
    <name type="synonym">Meloidogyne mayaguensis</name>
    <dbReference type="NCBI Taxonomy" id="390850"/>
    <lineage>
        <taxon>Eukaryota</taxon>
        <taxon>Metazoa</taxon>
        <taxon>Ecdysozoa</taxon>
        <taxon>Nematoda</taxon>
        <taxon>Chromadorea</taxon>
        <taxon>Rhabditida</taxon>
        <taxon>Tylenchina</taxon>
        <taxon>Tylenchomorpha</taxon>
        <taxon>Tylenchoidea</taxon>
        <taxon>Meloidogynidae</taxon>
        <taxon>Meloidogyninae</taxon>
        <taxon>Meloidogyne</taxon>
    </lineage>
</organism>
<sequence>MEMVKKDGIRQNISVQLQRADYMSHWDEQQHKMELKNVEVNIGQVGGPGCATLMSKLHKRMIEKVGNLRYGQPLSQLLMENCQKIVLERVWLKQCCMLGNYLEIKML</sequence>
<dbReference type="GO" id="GO:0004363">
    <property type="term" value="F:glutathione synthase activity"/>
    <property type="evidence" value="ECO:0007669"/>
    <property type="project" value="InterPro"/>
</dbReference>
<reference evidence="1 2" key="1">
    <citation type="submission" date="2020-08" db="EMBL/GenBank/DDBJ databases">
        <authorList>
            <person name="Koutsovoulos G."/>
            <person name="Danchin GJ E."/>
        </authorList>
    </citation>
    <scope>NUCLEOTIDE SEQUENCE [LARGE SCALE GENOMIC DNA]</scope>
</reference>
<dbReference type="AlphaFoldDB" id="A0A6V7Y704"/>
<accession>A0A6V7Y704</accession>
<dbReference type="InterPro" id="IPR005615">
    <property type="entry name" value="Glutathione_synthase"/>
</dbReference>
<dbReference type="SUPFAM" id="SSF56059">
    <property type="entry name" value="Glutathione synthetase ATP-binding domain-like"/>
    <property type="match status" value="1"/>
</dbReference>
<dbReference type="OrthoDB" id="2020073at2759"/>
<comment type="caution">
    <text evidence="1">The sequence shown here is derived from an EMBL/GenBank/DDBJ whole genome shotgun (WGS) entry which is preliminary data.</text>
</comment>
<protein>
    <submittedName>
        <fullName evidence="1">Uncharacterized protein</fullName>
    </submittedName>
</protein>
<dbReference type="Proteomes" id="UP000580250">
    <property type="component" value="Unassembled WGS sequence"/>
</dbReference>
<dbReference type="Pfam" id="PF03917">
    <property type="entry name" value="GSH_synth_ATP"/>
    <property type="match status" value="1"/>
</dbReference>
<dbReference type="EMBL" id="CAJEWN010003330">
    <property type="protein sequence ID" value="CAD2207316.1"/>
    <property type="molecule type" value="Genomic_DNA"/>
</dbReference>
<evidence type="ECO:0000313" key="1">
    <source>
        <dbReference type="EMBL" id="CAD2207316.1"/>
    </source>
</evidence>
<proteinExistence type="predicted"/>
<dbReference type="Gene3D" id="3.30.470.20">
    <property type="entry name" value="ATP-grasp fold, B domain"/>
    <property type="match status" value="1"/>
</dbReference>